<proteinExistence type="inferred from homology"/>
<comment type="caution">
    <text evidence="13">The sequence shown here is derived from an EMBL/GenBank/DDBJ whole genome shotgun (WGS) entry which is preliminary data.</text>
</comment>
<comment type="similarity">
    <text evidence="3">Belongs to the TMEM163 family.</text>
</comment>
<dbReference type="RefSeq" id="WP_169097050.1">
    <property type="nucleotide sequence ID" value="NZ_JABBVZ010000009.1"/>
</dbReference>
<dbReference type="InterPro" id="IPR058533">
    <property type="entry name" value="Cation_efflux_TM"/>
</dbReference>
<dbReference type="GO" id="GO:0016020">
    <property type="term" value="C:membrane"/>
    <property type="evidence" value="ECO:0007669"/>
    <property type="project" value="InterPro"/>
</dbReference>
<evidence type="ECO:0000256" key="2">
    <source>
        <dbReference type="ARBA" id="ARBA00004644"/>
    </source>
</evidence>
<evidence type="ECO:0000256" key="7">
    <source>
        <dbReference type="ARBA" id="ARBA00022989"/>
    </source>
</evidence>
<dbReference type="AlphaFoldDB" id="A0A7Y0L386"/>
<keyword evidence="7 11" id="KW-1133">Transmembrane helix</keyword>
<evidence type="ECO:0000256" key="10">
    <source>
        <dbReference type="ARBA" id="ARBA00023329"/>
    </source>
</evidence>
<dbReference type="EMBL" id="JABBVZ010000009">
    <property type="protein sequence ID" value="NMP21570.1"/>
    <property type="molecule type" value="Genomic_DNA"/>
</dbReference>
<keyword evidence="8" id="KW-0770">Synapse</keyword>
<dbReference type="InterPro" id="IPR027469">
    <property type="entry name" value="Cation_efflux_TMD_sf"/>
</dbReference>
<keyword evidence="14" id="KW-1185">Reference proteome</keyword>
<protein>
    <submittedName>
        <fullName evidence="13">Cation transporter</fullName>
    </submittedName>
</protein>
<evidence type="ECO:0000256" key="9">
    <source>
        <dbReference type="ARBA" id="ARBA00023136"/>
    </source>
</evidence>
<evidence type="ECO:0000313" key="13">
    <source>
        <dbReference type="EMBL" id="NMP21570.1"/>
    </source>
</evidence>
<evidence type="ECO:0000256" key="11">
    <source>
        <dbReference type="SAM" id="Phobius"/>
    </source>
</evidence>
<evidence type="ECO:0000256" key="4">
    <source>
        <dbReference type="ARBA" id="ARBA00022692"/>
    </source>
</evidence>
<feature type="transmembrane region" description="Helical" evidence="11">
    <location>
        <begin position="123"/>
        <end position="144"/>
    </location>
</feature>
<evidence type="ECO:0000313" key="14">
    <source>
        <dbReference type="Proteomes" id="UP000533476"/>
    </source>
</evidence>
<dbReference type="SUPFAM" id="SSF161111">
    <property type="entry name" value="Cation efflux protein transmembrane domain-like"/>
    <property type="match status" value="1"/>
</dbReference>
<reference evidence="13 14" key="1">
    <citation type="submission" date="2020-04" db="EMBL/GenBank/DDBJ databases">
        <authorList>
            <person name="Zhang R."/>
            <person name="Schippers A."/>
        </authorList>
    </citation>
    <scope>NUCLEOTIDE SEQUENCE [LARGE SCALE GENOMIC DNA]</scope>
    <source>
        <strain evidence="13 14">DSM 109850</strain>
    </source>
</reference>
<dbReference type="Proteomes" id="UP000533476">
    <property type="component" value="Unassembled WGS sequence"/>
</dbReference>
<comment type="subcellular location">
    <subcellularLocation>
        <location evidence="2">Cytoplasmic vesicle</location>
        <location evidence="2">Secretory vesicle</location>
        <location evidence="2">Synaptic vesicle membrane</location>
        <topology evidence="2">Multi-pass membrane protein</topology>
    </subcellularLocation>
    <subcellularLocation>
        <location evidence="1">Early endosome membrane</location>
    </subcellularLocation>
</comment>
<evidence type="ECO:0000256" key="8">
    <source>
        <dbReference type="ARBA" id="ARBA00023018"/>
    </source>
</evidence>
<feature type="transmembrane region" description="Helical" evidence="11">
    <location>
        <begin position="93"/>
        <end position="111"/>
    </location>
</feature>
<dbReference type="PANTHER" id="PTHR31937:SF2">
    <property type="entry name" value="TRANSMEMBRANE PROTEIN 163"/>
    <property type="match status" value="1"/>
</dbReference>
<keyword evidence="9 11" id="KW-0472">Membrane</keyword>
<keyword evidence="4 11" id="KW-0812">Transmembrane</keyword>
<name>A0A7Y0L386_9FIRM</name>
<keyword evidence="10" id="KW-0968">Cytoplasmic vesicle</keyword>
<feature type="domain" description="Cation efflux protein transmembrane" evidence="12">
    <location>
        <begin position="6"/>
        <end position="173"/>
    </location>
</feature>
<accession>A0A7Y0L386</accession>
<evidence type="ECO:0000259" key="12">
    <source>
        <dbReference type="Pfam" id="PF01545"/>
    </source>
</evidence>
<evidence type="ECO:0000256" key="6">
    <source>
        <dbReference type="ARBA" id="ARBA00022833"/>
    </source>
</evidence>
<evidence type="ECO:0000256" key="5">
    <source>
        <dbReference type="ARBA" id="ARBA00022753"/>
    </source>
</evidence>
<keyword evidence="5" id="KW-0967">Endosome</keyword>
<dbReference type="Pfam" id="PF01545">
    <property type="entry name" value="Cation_efflux"/>
    <property type="match status" value="1"/>
</dbReference>
<dbReference type="GO" id="GO:0008324">
    <property type="term" value="F:monoatomic cation transmembrane transporter activity"/>
    <property type="evidence" value="ECO:0007669"/>
    <property type="project" value="InterPro"/>
</dbReference>
<gene>
    <name evidence="13" type="ORF">HIJ39_04265</name>
</gene>
<dbReference type="GO" id="GO:0031410">
    <property type="term" value="C:cytoplasmic vesicle"/>
    <property type="evidence" value="ECO:0007669"/>
    <property type="project" value="UniProtKB-KW"/>
</dbReference>
<dbReference type="InterPro" id="IPR026765">
    <property type="entry name" value="Tmem163"/>
</dbReference>
<organism evidence="13 14">
    <name type="scientific">Sulfobacillus harzensis</name>
    <dbReference type="NCBI Taxonomy" id="2729629"/>
    <lineage>
        <taxon>Bacteria</taxon>
        <taxon>Bacillati</taxon>
        <taxon>Bacillota</taxon>
        <taxon>Clostridia</taxon>
        <taxon>Eubacteriales</taxon>
        <taxon>Clostridiales Family XVII. Incertae Sedis</taxon>
        <taxon>Sulfobacillus</taxon>
    </lineage>
</organism>
<feature type="transmembrane region" description="Helical" evidence="11">
    <location>
        <begin position="63"/>
        <end position="81"/>
    </location>
</feature>
<evidence type="ECO:0000256" key="1">
    <source>
        <dbReference type="ARBA" id="ARBA00004146"/>
    </source>
</evidence>
<sequence>MVIEAAGALWAGVHARSVALTGFGADSLIELLSASILVQRLTVQVRGGDADTVEAAEHRAARWAAALLGLLALYLIGAAAWELFGHLREAPSPLGIVLAAVSVGLMFWIAGTKRALGRALGSVALQADAAESVVCAWMAATALISLVANWAFHWTWVDPLAALLITYWVVREAREAREEAHEE</sequence>
<evidence type="ECO:0000256" key="3">
    <source>
        <dbReference type="ARBA" id="ARBA00008731"/>
    </source>
</evidence>
<dbReference type="Gene3D" id="1.20.1510.10">
    <property type="entry name" value="Cation efflux protein transmembrane domain"/>
    <property type="match status" value="1"/>
</dbReference>
<keyword evidence="6" id="KW-0862">Zinc</keyword>
<dbReference type="PANTHER" id="PTHR31937">
    <property type="entry name" value="TRANSMEMBRANE PROTEIN 163"/>
    <property type="match status" value="1"/>
</dbReference>